<protein>
    <recommendedName>
        <fullName evidence="4">DUF4050 domain-containing protein</fullName>
    </recommendedName>
</protein>
<evidence type="ECO:0000313" key="2">
    <source>
        <dbReference type="EMBL" id="KAK9802809.1"/>
    </source>
</evidence>
<evidence type="ECO:0008006" key="4">
    <source>
        <dbReference type="Google" id="ProtNLM"/>
    </source>
</evidence>
<proteinExistence type="predicted"/>
<comment type="caution">
    <text evidence="2">The sequence shown here is derived from an EMBL/GenBank/DDBJ whole genome shotgun (WGS) entry which is preliminary data.</text>
</comment>
<evidence type="ECO:0000256" key="1">
    <source>
        <dbReference type="SAM" id="MobiDB-lite"/>
    </source>
</evidence>
<evidence type="ECO:0000313" key="3">
    <source>
        <dbReference type="Proteomes" id="UP001465755"/>
    </source>
</evidence>
<sequence>MCCWPWLKRRRKTQPSSPDAAVRGNASRESLIVSPRDMAGHESASAMAPTVAADSSQTRLQGPLHWHAENQMWRSRSSAAPPSGKRRRPDTVLEIGTTLDDLATGQPFPEAVPLAEIVNLLKEAWASEDGPPGI</sequence>
<feature type="region of interest" description="Disordered" evidence="1">
    <location>
        <begin position="8"/>
        <end position="31"/>
    </location>
</feature>
<organism evidence="2 3">
    <name type="scientific">Symbiochloris irregularis</name>
    <dbReference type="NCBI Taxonomy" id="706552"/>
    <lineage>
        <taxon>Eukaryota</taxon>
        <taxon>Viridiplantae</taxon>
        <taxon>Chlorophyta</taxon>
        <taxon>core chlorophytes</taxon>
        <taxon>Trebouxiophyceae</taxon>
        <taxon>Trebouxiales</taxon>
        <taxon>Trebouxiaceae</taxon>
        <taxon>Symbiochloris</taxon>
    </lineage>
</organism>
<dbReference type="Proteomes" id="UP001465755">
    <property type="component" value="Unassembled WGS sequence"/>
</dbReference>
<dbReference type="AlphaFoldDB" id="A0AAW1NXT7"/>
<gene>
    <name evidence="2" type="ORF">WJX73_010037</name>
</gene>
<reference evidence="2 3" key="1">
    <citation type="journal article" date="2024" name="Nat. Commun.">
        <title>Phylogenomics reveals the evolutionary origins of lichenization in chlorophyte algae.</title>
        <authorList>
            <person name="Puginier C."/>
            <person name="Libourel C."/>
            <person name="Otte J."/>
            <person name="Skaloud P."/>
            <person name="Haon M."/>
            <person name="Grisel S."/>
            <person name="Petersen M."/>
            <person name="Berrin J.G."/>
            <person name="Delaux P.M."/>
            <person name="Dal Grande F."/>
            <person name="Keller J."/>
        </authorList>
    </citation>
    <scope>NUCLEOTIDE SEQUENCE [LARGE SCALE GENOMIC DNA]</scope>
    <source>
        <strain evidence="2 3">SAG 2036</strain>
    </source>
</reference>
<feature type="region of interest" description="Disordered" evidence="1">
    <location>
        <begin position="65"/>
        <end position="90"/>
    </location>
</feature>
<accession>A0AAW1NXT7</accession>
<feature type="region of interest" description="Disordered" evidence="1">
    <location>
        <begin position="39"/>
        <end position="58"/>
    </location>
</feature>
<name>A0AAW1NXT7_9CHLO</name>
<keyword evidence="3" id="KW-1185">Reference proteome</keyword>
<dbReference type="EMBL" id="JALJOQ010000067">
    <property type="protein sequence ID" value="KAK9802809.1"/>
    <property type="molecule type" value="Genomic_DNA"/>
</dbReference>